<dbReference type="SUPFAM" id="SSF50447">
    <property type="entry name" value="Translation proteins"/>
    <property type="match status" value="1"/>
</dbReference>
<proteinExistence type="inferred from homology"/>
<dbReference type="InterPro" id="IPR011033">
    <property type="entry name" value="PRC_barrel-like_sf"/>
</dbReference>
<protein>
    <recommendedName>
        <fullName evidence="5">Ribosome maturation factor RimM</fullName>
    </recommendedName>
</protein>
<reference evidence="8" key="2">
    <citation type="submission" date="2021-04" db="EMBL/GenBank/DDBJ databases">
        <authorList>
            <person name="Gilroy R."/>
        </authorList>
    </citation>
    <scope>NUCLEOTIDE SEQUENCE</scope>
    <source>
        <strain evidence="8">B5_2728</strain>
    </source>
</reference>
<evidence type="ECO:0000256" key="1">
    <source>
        <dbReference type="ARBA" id="ARBA00022490"/>
    </source>
</evidence>
<dbReference type="GO" id="GO:0006364">
    <property type="term" value="P:rRNA processing"/>
    <property type="evidence" value="ECO:0007669"/>
    <property type="project" value="UniProtKB-UniRule"/>
</dbReference>
<comment type="caution">
    <text evidence="8">The sequence shown here is derived from an EMBL/GenBank/DDBJ whole genome shotgun (WGS) entry which is preliminary data.</text>
</comment>
<sequence>MKQYLEACKAVTTHGVMGEIKVELWCDDAAFLSRFKTLYRTPEGGNPIGLKKVRAHKNMALITLDGVTDMDAARAMVGQVFYINRKDAKLPKGHYFKVDLLGCSVVDADTGRVYGTIEKVDTPAAQDIYTIRCEDNSVALFPAVKPFLVELQLEEQKVLIRPIEGMFSPAQDGDRE</sequence>
<dbReference type="Gene3D" id="2.40.30.60">
    <property type="entry name" value="RimM"/>
    <property type="match status" value="1"/>
</dbReference>
<dbReference type="NCBIfam" id="TIGR02273">
    <property type="entry name" value="16S_RimM"/>
    <property type="match status" value="1"/>
</dbReference>
<comment type="domain">
    <text evidence="5">The PRC barrel domain binds ribosomal protein uS19.</text>
</comment>
<dbReference type="Proteomes" id="UP000713596">
    <property type="component" value="Unassembled WGS sequence"/>
</dbReference>
<gene>
    <name evidence="5 8" type="primary">rimM</name>
    <name evidence="8" type="ORF">H9882_02430</name>
</gene>
<dbReference type="GO" id="GO:0005737">
    <property type="term" value="C:cytoplasm"/>
    <property type="evidence" value="ECO:0007669"/>
    <property type="project" value="UniProtKB-SubCell"/>
</dbReference>
<dbReference type="EMBL" id="JAHLFP010000017">
    <property type="protein sequence ID" value="MBU3805736.1"/>
    <property type="molecule type" value="Genomic_DNA"/>
</dbReference>
<evidence type="ECO:0000256" key="5">
    <source>
        <dbReference type="HAMAP-Rule" id="MF_00014"/>
    </source>
</evidence>
<comment type="similarity">
    <text evidence="5">Belongs to the RimM family.</text>
</comment>
<evidence type="ECO:0000259" key="6">
    <source>
        <dbReference type="Pfam" id="PF01782"/>
    </source>
</evidence>
<feature type="domain" description="RimM N-terminal" evidence="6">
    <location>
        <begin position="11"/>
        <end position="86"/>
    </location>
</feature>
<evidence type="ECO:0000256" key="3">
    <source>
        <dbReference type="ARBA" id="ARBA00022552"/>
    </source>
</evidence>
<dbReference type="PANTHER" id="PTHR33692">
    <property type="entry name" value="RIBOSOME MATURATION FACTOR RIMM"/>
    <property type="match status" value="1"/>
</dbReference>
<dbReference type="InterPro" id="IPR036976">
    <property type="entry name" value="RimM_N_sf"/>
</dbReference>
<dbReference type="GO" id="GO:0005840">
    <property type="term" value="C:ribosome"/>
    <property type="evidence" value="ECO:0007669"/>
    <property type="project" value="InterPro"/>
</dbReference>
<keyword evidence="1 5" id="KW-0963">Cytoplasm</keyword>
<evidence type="ECO:0000313" key="8">
    <source>
        <dbReference type="EMBL" id="MBU3805736.1"/>
    </source>
</evidence>
<dbReference type="Gene3D" id="2.30.30.240">
    <property type="entry name" value="PRC-barrel domain"/>
    <property type="match status" value="1"/>
</dbReference>
<accession>A0A948WRI3</accession>
<dbReference type="GO" id="GO:0043022">
    <property type="term" value="F:ribosome binding"/>
    <property type="evidence" value="ECO:0007669"/>
    <property type="project" value="InterPro"/>
</dbReference>
<feature type="domain" description="Ribosome maturation factor RimM PRC barrel" evidence="7">
    <location>
        <begin position="98"/>
        <end position="165"/>
    </location>
</feature>
<organism evidence="8 9">
    <name type="scientific">Candidatus Allofournierella pullistercoris</name>
    <dbReference type="NCBI Taxonomy" id="2838597"/>
    <lineage>
        <taxon>Bacteria</taxon>
        <taxon>Bacillati</taxon>
        <taxon>Bacillota</taxon>
        <taxon>Clostridia</taxon>
        <taxon>Eubacteriales</taxon>
        <taxon>Oscillospiraceae</taxon>
        <taxon>Allofournierella</taxon>
    </lineage>
</organism>
<comment type="subcellular location">
    <subcellularLocation>
        <location evidence="5">Cytoplasm</location>
    </subcellularLocation>
</comment>
<dbReference type="GO" id="GO:0042274">
    <property type="term" value="P:ribosomal small subunit biogenesis"/>
    <property type="evidence" value="ECO:0007669"/>
    <property type="project" value="UniProtKB-UniRule"/>
</dbReference>
<name>A0A948WRI3_9FIRM</name>
<evidence type="ECO:0000259" key="7">
    <source>
        <dbReference type="Pfam" id="PF24986"/>
    </source>
</evidence>
<reference evidence="8" key="1">
    <citation type="journal article" date="2021" name="PeerJ">
        <title>Extensive microbial diversity within the chicken gut microbiome revealed by metagenomics and culture.</title>
        <authorList>
            <person name="Gilroy R."/>
            <person name="Ravi A."/>
            <person name="Getino M."/>
            <person name="Pursley I."/>
            <person name="Horton D.L."/>
            <person name="Alikhan N.F."/>
            <person name="Baker D."/>
            <person name="Gharbi K."/>
            <person name="Hall N."/>
            <person name="Watson M."/>
            <person name="Adriaenssens E.M."/>
            <person name="Foster-Nyarko E."/>
            <person name="Jarju S."/>
            <person name="Secka A."/>
            <person name="Antonio M."/>
            <person name="Oren A."/>
            <person name="Chaudhuri R.R."/>
            <person name="La Ragione R."/>
            <person name="Hildebrand F."/>
            <person name="Pallen M.J."/>
        </authorList>
    </citation>
    <scope>NUCLEOTIDE SEQUENCE</scope>
    <source>
        <strain evidence="8">B5_2728</strain>
    </source>
</reference>
<dbReference type="AlphaFoldDB" id="A0A948WRI3"/>
<dbReference type="Pfam" id="PF01782">
    <property type="entry name" value="RimM"/>
    <property type="match status" value="1"/>
</dbReference>
<keyword evidence="2 5" id="KW-0690">Ribosome biogenesis</keyword>
<dbReference type="InterPro" id="IPR056792">
    <property type="entry name" value="PRC_RimM"/>
</dbReference>
<dbReference type="Pfam" id="PF24986">
    <property type="entry name" value="PRC_RimM"/>
    <property type="match status" value="1"/>
</dbReference>
<comment type="subunit">
    <text evidence="5">Binds ribosomal protein uS19.</text>
</comment>
<comment type="function">
    <text evidence="5">An accessory protein needed during the final step in the assembly of 30S ribosomal subunit, possibly for assembly of the head region. Essential for efficient processing of 16S rRNA. May be needed both before and after RbfA during the maturation of 16S rRNA. It has affinity for free ribosomal 30S subunits but not for 70S ribosomes.</text>
</comment>
<evidence type="ECO:0000313" key="9">
    <source>
        <dbReference type="Proteomes" id="UP000713596"/>
    </source>
</evidence>
<dbReference type="InterPro" id="IPR002676">
    <property type="entry name" value="RimM_N"/>
</dbReference>
<dbReference type="SUPFAM" id="SSF50346">
    <property type="entry name" value="PRC-barrel domain"/>
    <property type="match status" value="1"/>
</dbReference>
<dbReference type="PANTHER" id="PTHR33692:SF1">
    <property type="entry name" value="RIBOSOME MATURATION FACTOR RIMM"/>
    <property type="match status" value="1"/>
</dbReference>
<dbReference type="HAMAP" id="MF_00014">
    <property type="entry name" value="Ribosome_mat_RimM"/>
    <property type="match status" value="1"/>
</dbReference>
<evidence type="ECO:0000256" key="2">
    <source>
        <dbReference type="ARBA" id="ARBA00022517"/>
    </source>
</evidence>
<keyword evidence="4 5" id="KW-0143">Chaperone</keyword>
<keyword evidence="3 5" id="KW-0698">rRNA processing</keyword>
<dbReference type="InterPro" id="IPR009000">
    <property type="entry name" value="Transl_B-barrel_sf"/>
</dbReference>
<evidence type="ECO:0000256" key="4">
    <source>
        <dbReference type="ARBA" id="ARBA00023186"/>
    </source>
</evidence>
<dbReference type="InterPro" id="IPR011961">
    <property type="entry name" value="RimM"/>
</dbReference>